<evidence type="ECO:0000313" key="3">
    <source>
        <dbReference type="Proteomes" id="UP000799423"/>
    </source>
</evidence>
<dbReference type="EMBL" id="MU006289">
    <property type="protein sequence ID" value="KAF2856315.1"/>
    <property type="molecule type" value="Genomic_DNA"/>
</dbReference>
<feature type="compositionally biased region" description="Basic and acidic residues" evidence="1">
    <location>
        <begin position="1"/>
        <end position="19"/>
    </location>
</feature>
<evidence type="ECO:0000256" key="1">
    <source>
        <dbReference type="SAM" id="MobiDB-lite"/>
    </source>
</evidence>
<keyword evidence="3" id="KW-1185">Reference proteome</keyword>
<gene>
    <name evidence="2" type="ORF">T440DRAFT_105217</name>
</gene>
<reference evidence="2" key="1">
    <citation type="submission" date="2020-01" db="EMBL/GenBank/DDBJ databases">
        <authorList>
            <consortium name="DOE Joint Genome Institute"/>
            <person name="Haridas S."/>
            <person name="Albert R."/>
            <person name="Binder M."/>
            <person name="Bloem J."/>
            <person name="Labutti K."/>
            <person name="Salamov A."/>
            <person name="Andreopoulos B."/>
            <person name="Baker S.E."/>
            <person name="Barry K."/>
            <person name="Bills G."/>
            <person name="Bluhm B.H."/>
            <person name="Cannon C."/>
            <person name="Castanera R."/>
            <person name="Culley D.E."/>
            <person name="Daum C."/>
            <person name="Ezra D."/>
            <person name="Gonzalez J.B."/>
            <person name="Henrissat B."/>
            <person name="Kuo A."/>
            <person name="Liang C."/>
            <person name="Lipzen A."/>
            <person name="Lutzoni F."/>
            <person name="Magnuson J."/>
            <person name="Mondo S."/>
            <person name="Nolan M."/>
            <person name="Ohm R."/>
            <person name="Pangilinan J."/>
            <person name="Park H.-J."/>
            <person name="Ramirez L."/>
            <person name="Alfaro M."/>
            <person name="Sun H."/>
            <person name="Tritt A."/>
            <person name="Yoshinaga Y."/>
            <person name="Zwiers L.-H."/>
            <person name="Turgeon B.G."/>
            <person name="Goodwin S.B."/>
            <person name="Spatafora J.W."/>
            <person name="Crous P.W."/>
            <person name="Grigoriev I.V."/>
        </authorList>
    </citation>
    <scope>NUCLEOTIDE SEQUENCE</scope>
    <source>
        <strain evidence="2">IPT5</strain>
    </source>
</reference>
<sequence>MLGTKATERRSKSGKRDADEGWLEQDGGNGRQLGVRLSTIARSPPQCGQPPMPYTPEAQHGGWGRWHQCQCLHPSPPGMHAAPATSPSRRLIPAGCTPSAMRRCNWPPATPAVSVIAVPI</sequence>
<feature type="region of interest" description="Disordered" evidence="1">
    <location>
        <begin position="1"/>
        <end position="61"/>
    </location>
</feature>
<accession>A0A6A7BP20</accession>
<organism evidence="2 3">
    <name type="scientific">Plenodomus tracheiphilus IPT5</name>
    <dbReference type="NCBI Taxonomy" id="1408161"/>
    <lineage>
        <taxon>Eukaryota</taxon>
        <taxon>Fungi</taxon>
        <taxon>Dikarya</taxon>
        <taxon>Ascomycota</taxon>
        <taxon>Pezizomycotina</taxon>
        <taxon>Dothideomycetes</taxon>
        <taxon>Pleosporomycetidae</taxon>
        <taxon>Pleosporales</taxon>
        <taxon>Pleosporineae</taxon>
        <taxon>Leptosphaeriaceae</taxon>
        <taxon>Plenodomus</taxon>
    </lineage>
</organism>
<proteinExistence type="predicted"/>
<dbReference type="AlphaFoldDB" id="A0A6A7BP20"/>
<name>A0A6A7BP20_9PLEO</name>
<dbReference type="Proteomes" id="UP000799423">
    <property type="component" value="Unassembled WGS sequence"/>
</dbReference>
<protein>
    <submittedName>
        <fullName evidence="2">Uncharacterized protein</fullName>
    </submittedName>
</protein>
<evidence type="ECO:0000313" key="2">
    <source>
        <dbReference type="EMBL" id="KAF2856315.1"/>
    </source>
</evidence>